<keyword evidence="4 5" id="KW-0472">Membrane</keyword>
<accession>A0ABD5V8W2</accession>
<gene>
    <name evidence="8" type="ORF">ACFQGH_15465</name>
</gene>
<dbReference type="GO" id="GO:0016020">
    <property type="term" value="C:membrane"/>
    <property type="evidence" value="ECO:0007669"/>
    <property type="project" value="UniProtKB-SubCell"/>
</dbReference>
<feature type="domain" description="UspA" evidence="7">
    <location>
        <begin position="471"/>
        <end position="589"/>
    </location>
</feature>
<feature type="transmembrane region" description="Helical" evidence="5">
    <location>
        <begin position="262"/>
        <end position="288"/>
    </location>
</feature>
<feature type="transmembrane region" description="Helical" evidence="5">
    <location>
        <begin position="42"/>
        <end position="64"/>
    </location>
</feature>
<dbReference type="InterPro" id="IPR006016">
    <property type="entry name" value="UspA"/>
</dbReference>
<feature type="transmembrane region" description="Helical" evidence="5">
    <location>
        <begin position="373"/>
        <end position="393"/>
    </location>
</feature>
<feature type="transmembrane region" description="Helical" evidence="5">
    <location>
        <begin position="85"/>
        <end position="112"/>
    </location>
</feature>
<feature type="transmembrane region" description="Helical" evidence="5">
    <location>
        <begin position="181"/>
        <end position="199"/>
    </location>
</feature>
<evidence type="ECO:0000256" key="1">
    <source>
        <dbReference type="ARBA" id="ARBA00004141"/>
    </source>
</evidence>
<dbReference type="Gene3D" id="1.20.1740.10">
    <property type="entry name" value="Amino acid/polyamine transporter I"/>
    <property type="match status" value="1"/>
</dbReference>
<dbReference type="InterPro" id="IPR014729">
    <property type="entry name" value="Rossmann-like_a/b/a_fold"/>
</dbReference>
<dbReference type="PANTHER" id="PTHR42770">
    <property type="entry name" value="AMINO ACID TRANSPORTER-RELATED"/>
    <property type="match status" value="1"/>
</dbReference>
<organism evidence="8 9">
    <name type="scientific">Halalkalicoccus tibetensis</name>
    <dbReference type="NCBI Taxonomy" id="175632"/>
    <lineage>
        <taxon>Archaea</taxon>
        <taxon>Methanobacteriati</taxon>
        <taxon>Methanobacteriota</taxon>
        <taxon>Stenosarchaea group</taxon>
        <taxon>Halobacteria</taxon>
        <taxon>Halobacteriales</taxon>
        <taxon>Halococcaceae</taxon>
        <taxon>Halalkalicoccus</taxon>
    </lineage>
</organism>
<feature type="transmembrane region" description="Helical" evidence="5">
    <location>
        <begin position="399"/>
        <end position="418"/>
    </location>
</feature>
<evidence type="ECO:0000256" key="5">
    <source>
        <dbReference type="SAM" id="Phobius"/>
    </source>
</evidence>
<evidence type="ECO:0000313" key="9">
    <source>
        <dbReference type="Proteomes" id="UP001596312"/>
    </source>
</evidence>
<keyword evidence="3 5" id="KW-1133">Transmembrane helix</keyword>
<protein>
    <submittedName>
        <fullName evidence="8">Amino acid permease</fullName>
    </submittedName>
</protein>
<feature type="transmembrane region" description="Helical" evidence="5">
    <location>
        <begin position="342"/>
        <end position="361"/>
    </location>
</feature>
<comment type="subcellular location">
    <subcellularLocation>
        <location evidence="1">Membrane</location>
        <topology evidence="1">Multi-pass membrane protein</topology>
    </subcellularLocation>
</comment>
<proteinExistence type="predicted"/>
<evidence type="ECO:0000256" key="2">
    <source>
        <dbReference type="ARBA" id="ARBA00022692"/>
    </source>
</evidence>
<reference evidence="8 9" key="1">
    <citation type="journal article" date="2019" name="Int. J. Syst. Evol. Microbiol.">
        <title>The Global Catalogue of Microorganisms (GCM) 10K type strain sequencing project: providing services to taxonomists for standard genome sequencing and annotation.</title>
        <authorList>
            <consortium name="The Broad Institute Genomics Platform"/>
            <consortium name="The Broad Institute Genome Sequencing Center for Infectious Disease"/>
            <person name="Wu L."/>
            <person name="Ma J."/>
        </authorList>
    </citation>
    <scope>NUCLEOTIDE SEQUENCE [LARGE SCALE GENOMIC DNA]</scope>
    <source>
        <strain evidence="8 9">CGMCC 1.3240</strain>
    </source>
</reference>
<comment type="caution">
    <text evidence="8">The sequence shown here is derived from an EMBL/GenBank/DDBJ whole genome shotgun (WGS) entry which is preliminary data.</text>
</comment>
<dbReference type="AlphaFoldDB" id="A0ABD5V8W2"/>
<dbReference type="Pfam" id="PF00324">
    <property type="entry name" value="AA_permease"/>
    <property type="match status" value="1"/>
</dbReference>
<dbReference type="EMBL" id="JBHSXQ010000004">
    <property type="protein sequence ID" value="MFC6906594.1"/>
    <property type="molecule type" value="Genomic_DNA"/>
</dbReference>
<dbReference type="PANTHER" id="PTHR42770:SF7">
    <property type="entry name" value="MEMBRANE PROTEIN"/>
    <property type="match status" value="1"/>
</dbReference>
<dbReference type="InterPro" id="IPR050367">
    <property type="entry name" value="APC_superfamily"/>
</dbReference>
<keyword evidence="9" id="KW-1185">Reference proteome</keyword>
<sequence length="741" mass="80282">MPKDLERDLGLSAVIAISMGAMIGSGIFILPGLAMAEAGPSVVLAFLIAGVLVIPAALAISELGTAMPEAGGDYVFIERGMGPGVGTVAGIGTWLTLLFKGALALVGGMFYLDLLFQLPNLTATALVIASLLIGINLVGVKQTGQLQTYMVVVMVVILAGFIAMTITQVEGGSYEPFFADGFGGLTSAIALVIVSYAGVTKIASVAEEIKNPARNLPLGLLISLVITTFLYVFIVFVLVGIVDAETLSGTNVPMADAVEPLFGFWSVGIIVLAAILALVSTANAGILTASRYPLALSRDGLLPEQFEYVHPRFRTPIVSILLTGGVMLFIIAVLPVEEIAKMASAFQILVYALVNVALIAFREGDLEWYDPDFLTPFYPWMPLFGVVSGFYIITQMDLLPLIGAIGIIVFGTVWYFVFVKDRVDREGLAVDAVRREAGRQFLDETATQLTTAATGNEVLIALRRDVSRLEEDRLLRIAAPIARFRDSRLRVVRFDEVPDQYPLDRATAQSPGDLEFEERTDDLAEELDVPVEVAEVVSHDTKQAVVNYAERRGVDLLLTRADPVSRLRTLFGRDSDWILEHAPCNVVFVQAGKLDSLDEIAIVTDQSPFNDPLKVELADSIASIAGGRIRFLFAAGSGASDSSIRTIEAYHAELDEQCSVPVEGTIVQSDAKLDALLAELRSADVVILSTTTHRLLPDLLFQRDTDRVATRLEQPVLLVHSRKSRRATFLEPLVERLLFRD</sequence>
<keyword evidence="2 5" id="KW-0812">Transmembrane</keyword>
<name>A0ABD5V8W2_9EURY</name>
<dbReference type="Proteomes" id="UP001596312">
    <property type="component" value="Unassembled WGS sequence"/>
</dbReference>
<evidence type="ECO:0000256" key="4">
    <source>
        <dbReference type="ARBA" id="ARBA00023136"/>
    </source>
</evidence>
<dbReference type="Pfam" id="PF00582">
    <property type="entry name" value="Usp"/>
    <property type="match status" value="1"/>
</dbReference>
<dbReference type="RefSeq" id="WP_340605163.1">
    <property type="nucleotide sequence ID" value="NZ_JBBMXV010000004.1"/>
</dbReference>
<dbReference type="SUPFAM" id="SSF52402">
    <property type="entry name" value="Adenine nucleotide alpha hydrolases-like"/>
    <property type="match status" value="2"/>
</dbReference>
<dbReference type="CDD" id="cd00293">
    <property type="entry name" value="USP-like"/>
    <property type="match status" value="1"/>
</dbReference>
<feature type="domain" description="Amino acid permease/ SLC12A" evidence="6">
    <location>
        <begin position="14"/>
        <end position="402"/>
    </location>
</feature>
<feature type="transmembrane region" description="Helical" evidence="5">
    <location>
        <begin position="220"/>
        <end position="242"/>
    </location>
</feature>
<dbReference type="InterPro" id="IPR004841">
    <property type="entry name" value="AA-permease/SLC12A_dom"/>
</dbReference>
<evidence type="ECO:0000259" key="7">
    <source>
        <dbReference type="Pfam" id="PF00582"/>
    </source>
</evidence>
<feature type="transmembrane region" description="Helical" evidence="5">
    <location>
        <begin position="9"/>
        <end position="30"/>
    </location>
</feature>
<feature type="transmembrane region" description="Helical" evidence="5">
    <location>
        <begin position="149"/>
        <end position="169"/>
    </location>
</feature>
<feature type="transmembrane region" description="Helical" evidence="5">
    <location>
        <begin position="317"/>
        <end position="336"/>
    </location>
</feature>
<dbReference type="Gene3D" id="3.40.50.620">
    <property type="entry name" value="HUPs"/>
    <property type="match status" value="2"/>
</dbReference>
<evidence type="ECO:0000259" key="6">
    <source>
        <dbReference type="Pfam" id="PF00324"/>
    </source>
</evidence>
<feature type="transmembrane region" description="Helical" evidence="5">
    <location>
        <begin position="118"/>
        <end position="137"/>
    </location>
</feature>
<evidence type="ECO:0000313" key="8">
    <source>
        <dbReference type="EMBL" id="MFC6906594.1"/>
    </source>
</evidence>
<evidence type="ECO:0000256" key="3">
    <source>
        <dbReference type="ARBA" id="ARBA00022989"/>
    </source>
</evidence>